<reference evidence="1" key="1">
    <citation type="journal article" date="2021" name="PeerJ">
        <title>Extensive microbial diversity within the chicken gut microbiome revealed by metagenomics and culture.</title>
        <authorList>
            <person name="Gilroy R."/>
            <person name="Ravi A."/>
            <person name="Getino M."/>
            <person name="Pursley I."/>
            <person name="Horton D.L."/>
            <person name="Alikhan N.F."/>
            <person name="Baker D."/>
            <person name="Gharbi K."/>
            <person name="Hall N."/>
            <person name="Watson M."/>
            <person name="Adriaenssens E.M."/>
            <person name="Foster-Nyarko E."/>
            <person name="Jarju S."/>
            <person name="Secka A."/>
            <person name="Antonio M."/>
            <person name="Oren A."/>
            <person name="Chaudhuri R.R."/>
            <person name="La Ragione R."/>
            <person name="Hildebrand F."/>
            <person name="Pallen M.J."/>
        </authorList>
    </citation>
    <scope>NUCLEOTIDE SEQUENCE</scope>
    <source>
        <strain evidence="1">CHK186-16707</strain>
    </source>
</reference>
<keyword evidence="1" id="KW-0489">Methyltransferase</keyword>
<dbReference type="GO" id="GO:0032259">
    <property type="term" value="P:methylation"/>
    <property type="evidence" value="ECO:0007669"/>
    <property type="project" value="UniProtKB-KW"/>
</dbReference>
<dbReference type="EMBL" id="DXAN01000001">
    <property type="protein sequence ID" value="HJA07573.1"/>
    <property type="molecule type" value="Genomic_DNA"/>
</dbReference>
<dbReference type="InterPro" id="IPR029063">
    <property type="entry name" value="SAM-dependent_MTases_sf"/>
</dbReference>
<reference evidence="1" key="2">
    <citation type="submission" date="2021-04" db="EMBL/GenBank/DDBJ databases">
        <authorList>
            <person name="Gilroy R."/>
        </authorList>
    </citation>
    <scope>NUCLEOTIDE SEQUENCE</scope>
    <source>
        <strain evidence="1">CHK186-16707</strain>
    </source>
</reference>
<sequence length="239" mass="27626">MDLKEISILSDTIERHWYYISKAKAMKKFFYDKSPITILDIGAGSGFFSRYLLSHTAAQEAWCVDISYSYEHQDTVKGKPIYFVKEVEHNFASADCMLVMDVLEHVDNDVDILKFYSEKLLKNSQIFISVPAFPWLWSNHDVFLEHKRRYTLHTLEKVVVNSGLQIEQLCYYFGLVFPLAAALRLPQKFIKSSNAPRSQLQRHSKISNKILTSICTLEMSVMKFNKICGLSVFCLATKK</sequence>
<gene>
    <name evidence="1" type="ORF">H9962_00060</name>
</gene>
<protein>
    <submittedName>
        <fullName evidence="1">Class I SAM-dependent methyltransferase</fullName>
    </submittedName>
</protein>
<proteinExistence type="predicted"/>
<organism evidence="1 2">
    <name type="scientific">Candidatus Mailhella merdigallinarum</name>
    <dbReference type="NCBI Taxonomy" id="2838658"/>
    <lineage>
        <taxon>Bacteria</taxon>
        <taxon>Pseudomonadati</taxon>
        <taxon>Thermodesulfobacteriota</taxon>
        <taxon>Desulfovibrionia</taxon>
        <taxon>Desulfovibrionales</taxon>
        <taxon>Desulfovibrionaceae</taxon>
        <taxon>Mailhella</taxon>
    </lineage>
</organism>
<dbReference type="AlphaFoldDB" id="A0A9D2HAH2"/>
<evidence type="ECO:0000313" key="1">
    <source>
        <dbReference type="EMBL" id="HJA07573.1"/>
    </source>
</evidence>
<evidence type="ECO:0000313" key="2">
    <source>
        <dbReference type="Proteomes" id="UP000824225"/>
    </source>
</evidence>
<dbReference type="GO" id="GO:0008168">
    <property type="term" value="F:methyltransferase activity"/>
    <property type="evidence" value="ECO:0007669"/>
    <property type="project" value="UniProtKB-KW"/>
</dbReference>
<dbReference type="CDD" id="cd02440">
    <property type="entry name" value="AdoMet_MTases"/>
    <property type="match status" value="1"/>
</dbReference>
<dbReference type="SUPFAM" id="SSF53335">
    <property type="entry name" value="S-adenosyl-L-methionine-dependent methyltransferases"/>
    <property type="match status" value="1"/>
</dbReference>
<name>A0A9D2HAH2_9BACT</name>
<keyword evidence="1" id="KW-0808">Transferase</keyword>
<dbReference type="Gene3D" id="3.40.50.150">
    <property type="entry name" value="Vaccinia Virus protein VP39"/>
    <property type="match status" value="1"/>
</dbReference>
<comment type="caution">
    <text evidence="1">The sequence shown here is derived from an EMBL/GenBank/DDBJ whole genome shotgun (WGS) entry which is preliminary data.</text>
</comment>
<dbReference type="Pfam" id="PF13489">
    <property type="entry name" value="Methyltransf_23"/>
    <property type="match status" value="1"/>
</dbReference>
<accession>A0A9D2HAH2</accession>
<dbReference type="Proteomes" id="UP000824225">
    <property type="component" value="Unassembled WGS sequence"/>
</dbReference>